<gene>
    <name evidence="5" type="ORF">B0I31_10967</name>
</gene>
<dbReference type="InterPro" id="IPR044946">
    <property type="entry name" value="Restrct_endonuc_typeI_TRD_sf"/>
</dbReference>
<dbReference type="PANTHER" id="PTHR30408">
    <property type="entry name" value="TYPE-1 RESTRICTION ENZYME ECOKI SPECIFICITY PROTEIN"/>
    <property type="match status" value="1"/>
</dbReference>
<dbReference type="InterPro" id="IPR000055">
    <property type="entry name" value="Restrct_endonuc_typeI_TRD"/>
</dbReference>
<sequence>MVVTEGERVTLGELAEITPGPSGSLLDKLGDEPDGVPVVTPSDITDQHHVDTRKLRRLPYNEVARLDRFTLRQGDIVLVRQGSLGRLALIEPQLEGWLYNSSCARVRSLGHLVLPEYLCLYLSSSAVQEEMLRRALPGTVQSLNAKILGNLPVVLPPLDRQRELVEIIADIDELALVHRETADRLDILKLALLDDFLDEE</sequence>
<dbReference type="AlphaFoldDB" id="A0A2P8I483"/>
<dbReference type="EMBL" id="PYAX01000009">
    <property type="protein sequence ID" value="PSL53277.1"/>
    <property type="molecule type" value="Genomic_DNA"/>
</dbReference>
<organism evidence="5 6">
    <name type="scientific">Saccharothrix carnea</name>
    <dbReference type="NCBI Taxonomy" id="1280637"/>
    <lineage>
        <taxon>Bacteria</taxon>
        <taxon>Bacillati</taxon>
        <taxon>Actinomycetota</taxon>
        <taxon>Actinomycetes</taxon>
        <taxon>Pseudonocardiales</taxon>
        <taxon>Pseudonocardiaceae</taxon>
        <taxon>Saccharothrix</taxon>
    </lineage>
</organism>
<evidence type="ECO:0000256" key="2">
    <source>
        <dbReference type="ARBA" id="ARBA00022747"/>
    </source>
</evidence>
<accession>A0A2P8I483</accession>
<protein>
    <submittedName>
        <fullName evidence="5">Type I restriction enzyme S subunit</fullName>
    </submittedName>
</protein>
<dbReference type="GO" id="GO:0003677">
    <property type="term" value="F:DNA binding"/>
    <property type="evidence" value="ECO:0007669"/>
    <property type="project" value="UniProtKB-KW"/>
</dbReference>
<feature type="domain" description="Type I restriction modification DNA specificity" evidence="4">
    <location>
        <begin position="7"/>
        <end position="176"/>
    </location>
</feature>
<evidence type="ECO:0000256" key="3">
    <source>
        <dbReference type="ARBA" id="ARBA00023125"/>
    </source>
</evidence>
<name>A0A2P8I483_SACCR</name>
<reference evidence="5 6" key="1">
    <citation type="submission" date="2018-03" db="EMBL/GenBank/DDBJ databases">
        <title>Genomic Encyclopedia of Type Strains, Phase III (KMG-III): the genomes of soil and plant-associated and newly described type strains.</title>
        <authorList>
            <person name="Whitman W."/>
        </authorList>
    </citation>
    <scope>NUCLEOTIDE SEQUENCE [LARGE SCALE GENOMIC DNA]</scope>
    <source>
        <strain evidence="5 6">CGMCC 4.7097</strain>
    </source>
</reference>
<evidence type="ECO:0000313" key="6">
    <source>
        <dbReference type="Proteomes" id="UP000241118"/>
    </source>
</evidence>
<comment type="similarity">
    <text evidence="1">Belongs to the type-I restriction system S methylase family.</text>
</comment>
<dbReference type="SUPFAM" id="SSF116734">
    <property type="entry name" value="DNA methylase specificity domain"/>
    <property type="match status" value="1"/>
</dbReference>
<dbReference type="GO" id="GO:0009307">
    <property type="term" value="P:DNA restriction-modification system"/>
    <property type="evidence" value="ECO:0007669"/>
    <property type="project" value="UniProtKB-KW"/>
</dbReference>
<comment type="caution">
    <text evidence="5">The sequence shown here is derived from an EMBL/GenBank/DDBJ whole genome shotgun (WGS) entry which is preliminary data.</text>
</comment>
<evidence type="ECO:0000259" key="4">
    <source>
        <dbReference type="Pfam" id="PF01420"/>
    </source>
</evidence>
<proteinExistence type="inferred from homology"/>
<keyword evidence="2" id="KW-0680">Restriction system</keyword>
<dbReference type="PANTHER" id="PTHR30408:SF12">
    <property type="entry name" value="TYPE I RESTRICTION ENZYME MJAVIII SPECIFICITY SUBUNIT"/>
    <property type="match status" value="1"/>
</dbReference>
<evidence type="ECO:0000256" key="1">
    <source>
        <dbReference type="ARBA" id="ARBA00010923"/>
    </source>
</evidence>
<dbReference type="InterPro" id="IPR052021">
    <property type="entry name" value="Type-I_RS_S_subunit"/>
</dbReference>
<dbReference type="Gene3D" id="3.90.220.20">
    <property type="entry name" value="DNA methylase specificity domains"/>
    <property type="match status" value="1"/>
</dbReference>
<evidence type="ECO:0000313" key="5">
    <source>
        <dbReference type="EMBL" id="PSL53277.1"/>
    </source>
</evidence>
<keyword evidence="6" id="KW-1185">Reference proteome</keyword>
<dbReference type="Pfam" id="PF01420">
    <property type="entry name" value="Methylase_S"/>
    <property type="match status" value="1"/>
</dbReference>
<dbReference type="Proteomes" id="UP000241118">
    <property type="component" value="Unassembled WGS sequence"/>
</dbReference>
<keyword evidence="3" id="KW-0238">DNA-binding</keyword>